<dbReference type="Proteomes" id="UP000024635">
    <property type="component" value="Unassembled WGS sequence"/>
</dbReference>
<dbReference type="AlphaFoldDB" id="A0A016V8X2"/>
<keyword evidence="1" id="KW-1133">Transmembrane helix</keyword>
<gene>
    <name evidence="2" type="primary">Acey_s0014.g2306</name>
    <name evidence="2" type="ORF">Y032_0014g2306</name>
</gene>
<keyword evidence="1" id="KW-0472">Membrane</keyword>
<reference evidence="3" key="1">
    <citation type="journal article" date="2015" name="Nat. Genet.">
        <title>The genome and transcriptome of the zoonotic hookworm Ancylostoma ceylanicum identify infection-specific gene families.</title>
        <authorList>
            <person name="Schwarz E.M."/>
            <person name="Hu Y."/>
            <person name="Antoshechkin I."/>
            <person name="Miller M.M."/>
            <person name="Sternberg P.W."/>
            <person name="Aroian R.V."/>
        </authorList>
    </citation>
    <scope>NUCLEOTIDE SEQUENCE</scope>
    <source>
        <strain evidence="3">HY135</strain>
    </source>
</reference>
<evidence type="ECO:0000313" key="2">
    <source>
        <dbReference type="EMBL" id="EYC24079.1"/>
    </source>
</evidence>
<proteinExistence type="predicted"/>
<feature type="transmembrane region" description="Helical" evidence="1">
    <location>
        <begin position="86"/>
        <end position="111"/>
    </location>
</feature>
<feature type="transmembrane region" description="Helical" evidence="1">
    <location>
        <begin position="59"/>
        <end position="80"/>
    </location>
</feature>
<keyword evidence="1" id="KW-0812">Transmembrane</keyword>
<sequence length="118" mass="13083">MPRSFINFSWVSACPSNIWRIVGYVLSPGLEFMVIFRFSADEVAIVGSRTTSAVYNPDVYCHWTPSIIGLVVAFVPRFHLQGASSFVIITVVLHQVPCVLLVVSCSAYNCIRRGPGHH</sequence>
<dbReference type="EMBL" id="JARK01001350">
    <property type="protein sequence ID" value="EYC24079.1"/>
    <property type="molecule type" value="Genomic_DNA"/>
</dbReference>
<keyword evidence="3" id="KW-1185">Reference proteome</keyword>
<organism evidence="2 3">
    <name type="scientific">Ancylostoma ceylanicum</name>
    <dbReference type="NCBI Taxonomy" id="53326"/>
    <lineage>
        <taxon>Eukaryota</taxon>
        <taxon>Metazoa</taxon>
        <taxon>Ecdysozoa</taxon>
        <taxon>Nematoda</taxon>
        <taxon>Chromadorea</taxon>
        <taxon>Rhabditida</taxon>
        <taxon>Rhabditina</taxon>
        <taxon>Rhabditomorpha</taxon>
        <taxon>Strongyloidea</taxon>
        <taxon>Ancylostomatidae</taxon>
        <taxon>Ancylostomatinae</taxon>
        <taxon>Ancylostoma</taxon>
    </lineage>
</organism>
<accession>A0A016V8X2</accession>
<name>A0A016V8X2_9BILA</name>
<protein>
    <submittedName>
        <fullName evidence="2">Uncharacterized protein</fullName>
    </submittedName>
</protein>
<evidence type="ECO:0000256" key="1">
    <source>
        <dbReference type="SAM" id="Phobius"/>
    </source>
</evidence>
<evidence type="ECO:0000313" key="3">
    <source>
        <dbReference type="Proteomes" id="UP000024635"/>
    </source>
</evidence>
<comment type="caution">
    <text evidence="2">The sequence shown here is derived from an EMBL/GenBank/DDBJ whole genome shotgun (WGS) entry which is preliminary data.</text>
</comment>